<dbReference type="Gene3D" id="2.130.10.120">
    <property type="entry name" value="Prolyl oligopeptidase, N-terminal domain"/>
    <property type="match status" value="1"/>
</dbReference>
<keyword evidence="2 6" id="KW-0645">Protease</keyword>
<dbReference type="RefSeq" id="XP_058339170.1">
    <property type="nucleotide sequence ID" value="XM_058490061.1"/>
</dbReference>
<dbReference type="Gene3D" id="3.40.50.1820">
    <property type="entry name" value="alpha/beta hydrolase"/>
    <property type="match status" value="1"/>
</dbReference>
<sequence length="731" mass="83683">MSTAIRLHVAIHTKHVVRLQRRAPYSMLASLKRIVNRAPATPPTPVKVPDIQLHHGKKRIDNFSWMEQLDHPDLVGYIQAENEQVLLRPRIFTKQSMSKAAFLKRAVLSEMKKRLHVPRMQAPLSTVAHGYEYYSRTSPYGMVYLRKKLGESKEEVLLNAGFLRSLNMSIRKVLLSPDHNIFAYNTETEGMEYGDLHLKDLHKEAQGEKNEILHDVFNFVWANNETVYYTVPNEQLRPYRVYAHRIGTAQEDDVLIYEEMDDTVFVDITSTKDMKYVTINSNSLSSSEIRVVDATHDYATSTQPRIQLVQPREKDIEYYVDHHDDTFYILTNADGATNFKLARMPDNMTGREHWQDVITMAENEKIEDVDVFQNHLVIYGRRDGLPMILCHDLSTQETYPVELPERFCVLQPGTNLDFDTEKFRFSIHSPFAHESTYDYDMSSRRLTPIRVQPIHRFDRSKYACTRVYSTSHDGTKVPITLIHRKDMELHGRNPVLMRGYGAYGVSTEPQFRIENFPLLERGWVIALAHVRGGSELGRQWYEHGKLEHKMNSFHDFISVAEHLVKSKVTSPEYLSAIGTSAGGLLVGAMLHLRPDLFKALVLRVPFVDPLSSMLNPELPLTQVEYPEWGNPTDDASAYDLIQSYSPYDNVQGPSVPATYVTAGMKDQRVAYWQPLKLVAKLRDTLPSSSSSSVLLKVDLDRGHFGGGAEQETRLSEVAEQVAFLISRVQKT</sequence>
<dbReference type="GeneID" id="83217482"/>
<reference evidence="9 10" key="1">
    <citation type="submission" date="2023-03" db="EMBL/GenBank/DDBJ databases">
        <title>Genome sequence of Lichtheimia ornata CBS 291.66.</title>
        <authorList>
            <person name="Mohabir J.T."/>
            <person name="Shea T.P."/>
            <person name="Kurbessoian T."/>
            <person name="Berby B."/>
            <person name="Fontaine J."/>
            <person name="Livny J."/>
            <person name="Gnirke A."/>
            <person name="Stajich J.E."/>
            <person name="Cuomo C.A."/>
        </authorList>
    </citation>
    <scope>NUCLEOTIDE SEQUENCE [LARGE SCALE GENOMIC DNA]</scope>
    <source>
        <strain evidence="9">CBS 291.66</strain>
    </source>
</reference>
<dbReference type="InterPro" id="IPR023302">
    <property type="entry name" value="Pept_S9A_N"/>
</dbReference>
<evidence type="ECO:0000313" key="10">
    <source>
        <dbReference type="Proteomes" id="UP001234581"/>
    </source>
</evidence>
<feature type="domain" description="Peptidase S9 prolyl oligopeptidase catalytic" evidence="7">
    <location>
        <begin position="510"/>
        <end position="728"/>
    </location>
</feature>
<evidence type="ECO:0000256" key="2">
    <source>
        <dbReference type="ARBA" id="ARBA00022670"/>
    </source>
</evidence>
<evidence type="ECO:0000313" key="9">
    <source>
        <dbReference type="EMBL" id="KAJ8654256.1"/>
    </source>
</evidence>
<keyword evidence="3 6" id="KW-0378">Hydrolase</keyword>
<dbReference type="PANTHER" id="PTHR11757:SF19">
    <property type="entry name" value="PROLYL ENDOPEPTIDASE-LIKE"/>
    <property type="match status" value="1"/>
</dbReference>
<dbReference type="Pfam" id="PF02897">
    <property type="entry name" value="Peptidase_S9_N"/>
    <property type="match status" value="1"/>
</dbReference>
<dbReference type="InterPro" id="IPR029058">
    <property type="entry name" value="AB_hydrolase_fold"/>
</dbReference>
<evidence type="ECO:0000259" key="8">
    <source>
        <dbReference type="Pfam" id="PF02897"/>
    </source>
</evidence>
<name>A0AAD7UWI6_9FUNG</name>
<dbReference type="EC" id="3.4.21.-" evidence="6"/>
<dbReference type="GO" id="GO:0004252">
    <property type="term" value="F:serine-type endopeptidase activity"/>
    <property type="evidence" value="ECO:0007669"/>
    <property type="project" value="UniProtKB-UniRule"/>
</dbReference>
<dbReference type="EMBL" id="JARTCD010000064">
    <property type="protein sequence ID" value="KAJ8654256.1"/>
    <property type="molecule type" value="Genomic_DNA"/>
</dbReference>
<evidence type="ECO:0000256" key="5">
    <source>
        <dbReference type="ARBA" id="ARBA00045448"/>
    </source>
</evidence>
<dbReference type="GO" id="GO:0006508">
    <property type="term" value="P:proteolysis"/>
    <property type="evidence" value="ECO:0007669"/>
    <property type="project" value="UniProtKB-KW"/>
</dbReference>
<dbReference type="PRINTS" id="PR00862">
    <property type="entry name" value="PROLIGOPTASE"/>
</dbReference>
<dbReference type="SUPFAM" id="SSF50993">
    <property type="entry name" value="Peptidase/esterase 'gauge' domain"/>
    <property type="match status" value="1"/>
</dbReference>
<keyword evidence="10" id="KW-1185">Reference proteome</keyword>
<dbReference type="InterPro" id="IPR001375">
    <property type="entry name" value="Peptidase_S9_cat"/>
</dbReference>
<comment type="caution">
    <text evidence="9">The sequence shown here is derived from an EMBL/GenBank/DDBJ whole genome shotgun (WGS) entry which is preliminary data.</text>
</comment>
<dbReference type="Pfam" id="PF00326">
    <property type="entry name" value="Peptidase_S9"/>
    <property type="match status" value="1"/>
</dbReference>
<comment type="function">
    <text evidence="5">Serine peptidase whose precise substrate specificity remains unclear. Does not cleave peptides after a arginine or lysine residue. Regulates trans-Golgi network morphology and sorting by regulating the membrane binding of the AP-1 complex. May play a role in the regulation of synaptic vesicle exocytosis.</text>
</comment>
<evidence type="ECO:0000259" key="7">
    <source>
        <dbReference type="Pfam" id="PF00326"/>
    </source>
</evidence>
<protein>
    <recommendedName>
        <fullName evidence="6">Prolyl endopeptidase</fullName>
        <ecNumber evidence="6">3.4.21.-</ecNumber>
    </recommendedName>
</protein>
<organism evidence="9 10">
    <name type="scientific">Lichtheimia ornata</name>
    <dbReference type="NCBI Taxonomy" id="688661"/>
    <lineage>
        <taxon>Eukaryota</taxon>
        <taxon>Fungi</taxon>
        <taxon>Fungi incertae sedis</taxon>
        <taxon>Mucoromycota</taxon>
        <taxon>Mucoromycotina</taxon>
        <taxon>Mucoromycetes</taxon>
        <taxon>Mucorales</taxon>
        <taxon>Lichtheimiaceae</taxon>
        <taxon>Lichtheimia</taxon>
    </lineage>
</organism>
<comment type="similarity">
    <text evidence="1 6">Belongs to the peptidase S9A family.</text>
</comment>
<dbReference type="InterPro" id="IPR002470">
    <property type="entry name" value="Peptidase_S9A"/>
</dbReference>
<feature type="domain" description="Peptidase S9A N-terminal" evidence="8">
    <location>
        <begin position="42"/>
        <end position="451"/>
    </location>
</feature>
<keyword evidence="4 6" id="KW-0720">Serine protease</keyword>
<dbReference type="SUPFAM" id="SSF53474">
    <property type="entry name" value="alpha/beta-Hydrolases"/>
    <property type="match status" value="1"/>
</dbReference>
<evidence type="ECO:0000256" key="4">
    <source>
        <dbReference type="ARBA" id="ARBA00022825"/>
    </source>
</evidence>
<dbReference type="PANTHER" id="PTHR11757">
    <property type="entry name" value="PROTEASE FAMILY S9A OLIGOPEPTIDASE"/>
    <property type="match status" value="1"/>
</dbReference>
<dbReference type="AlphaFoldDB" id="A0AAD7UWI6"/>
<evidence type="ECO:0000256" key="6">
    <source>
        <dbReference type="RuleBase" id="RU368024"/>
    </source>
</evidence>
<dbReference type="Proteomes" id="UP001234581">
    <property type="component" value="Unassembled WGS sequence"/>
</dbReference>
<evidence type="ECO:0000256" key="1">
    <source>
        <dbReference type="ARBA" id="ARBA00005228"/>
    </source>
</evidence>
<proteinExistence type="inferred from homology"/>
<dbReference type="InterPro" id="IPR051543">
    <property type="entry name" value="Serine_Peptidase_S9A"/>
</dbReference>
<evidence type="ECO:0000256" key="3">
    <source>
        <dbReference type="ARBA" id="ARBA00022801"/>
    </source>
</evidence>
<accession>A0AAD7UWI6</accession>
<gene>
    <name evidence="9" type="ORF">O0I10_010078</name>
</gene>